<gene>
    <name evidence="10 11" type="primary">crcB</name>
    <name evidence="10" type="synonym">fluC</name>
    <name evidence="11" type="ORF">DX116_16945</name>
</gene>
<comment type="caution">
    <text evidence="11">The sequence shown here is derived from an EMBL/GenBank/DDBJ whole genome shotgun (WGS) entry which is preliminary data.</text>
</comment>
<comment type="similarity">
    <text evidence="7 10">Belongs to the fluoride channel Fluc/FEX (TC 1.A.43) family.</text>
</comment>
<protein>
    <recommendedName>
        <fullName evidence="10">Fluoride-specific ion channel FluC</fullName>
    </recommendedName>
</protein>
<evidence type="ECO:0000313" key="12">
    <source>
        <dbReference type="Proteomes" id="UP000265581"/>
    </source>
</evidence>
<accession>A0A371P5G1</accession>
<dbReference type="InterPro" id="IPR003691">
    <property type="entry name" value="FluC"/>
</dbReference>
<comment type="function">
    <text evidence="9 10">Fluoride-specific ion channel. Important for reducing fluoride concentration in the cell, thus reducing its toxicity.</text>
</comment>
<comment type="activity regulation">
    <text evidence="10">Na(+) is not transported, but it plays an essential structural role and its presence is essential for fluoride channel function.</text>
</comment>
<evidence type="ECO:0000256" key="7">
    <source>
        <dbReference type="ARBA" id="ARBA00035120"/>
    </source>
</evidence>
<organism evidence="11 12">
    <name type="scientific">Aeromicrobium endophyticum</name>
    <dbReference type="NCBI Taxonomy" id="2292704"/>
    <lineage>
        <taxon>Bacteria</taxon>
        <taxon>Bacillati</taxon>
        <taxon>Actinomycetota</taxon>
        <taxon>Actinomycetes</taxon>
        <taxon>Propionibacteriales</taxon>
        <taxon>Nocardioidaceae</taxon>
        <taxon>Aeromicrobium</taxon>
    </lineage>
</organism>
<evidence type="ECO:0000256" key="4">
    <source>
        <dbReference type="ARBA" id="ARBA00022989"/>
    </source>
</evidence>
<dbReference type="GO" id="GO:0140114">
    <property type="term" value="P:cellular detoxification of fluoride"/>
    <property type="evidence" value="ECO:0007669"/>
    <property type="project" value="UniProtKB-UniRule"/>
</dbReference>
<dbReference type="EMBL" id="QUBR01000002">
    <property type="protein sequence ID" value="REK70780.1"/>
    <property type="molecule type" value="Genomic_DNA"/>
</dbReference>
<evidence type="ECO:0000256" key="10">
    <source>
        <dbReference type="HAMAP-Rule" id="MF_00454"/>
    </source>
</evidence>
<reference evidence="11 12" key="1">
    <citation type="submission" date="2018-08" db="EMBL/GenBank/DDBJ databases">
        <title>Aeromicrobium sp. M2KJ-4, whole genome shotgun sequence.</title>
        <authorList>
            <person name="Tuo L."/>
        </authorList>
    </citation>
    <scope>NUCLEOTIDE SEQUENCE [LARGE SCALE GENOMIC DNA]</scope>
    <source>
        <strain evidence="11 12">M2KJ-4</strain>
    </source>
</reference>
<evidence type="ECO:0000256" key="8">
    <source>
        <dbReference type="ARBA" id="ARBA00035585"/>
    </source>
</evidence>
<keyword evidence="10" id="KW-0813">Transport</keyword>
<keyword evidence="10" id="KW-0915">Sodium</keyword>
<evidence type="ECO:0000256" key="9">
    <source>
        <dbReference type="ARBA" id="ARBA00049940"/>
    </source>
</evidence>
<keyword evidence="5 10" id="KW-0472">Membrane</keyword>
<evidence type="ECO:0000313" key="11">
    <source>
        <dbReference type="EMBL" id="REK70780.1"/>
    </source>
</evidence>
<proteinExistence type="inferred from homology"/>
<evidence type="ECO:0000256" key="6">
    <source>
        <dbReference type="ARBA" id="ARBA00023303"/>
    </source>
</evidence>
<dbReference type="GO" id="GO:0046872">
    <property type="term" value="F:metal ion binding"/>
    <property type="evidence" value="ECO:0007669"/>
    <property type="project" value="UniProtKB-KW"/>
</dbReference>
<keyword evidence="3 10" id="KW-0812">Transmembrane</keyword>
<dbReference type="RefSeq" id="WP_119705365.1">
    <property type="nucleotide sequence ID" value="NZ_JBHSOI010000002.1"/>
</dbReference>
<feature type="transmembrane region" description="Helical" evidence="10">
    <location>
        <begin position="98"/>
        <end position="121"/>
    </location>
</feature>
<sequence>MKSFLVVVAGGAAGSLVRYGIGEWLNPGHELPVGTLLVNVTGAFVLGALLAALALRSDDSGRHRQVRLLLGTGFLGGYTTYSSLAVETDTLLRDGHVALGAAYAIGSVALGLVAALTGVAAGRAVTR</sequence>
<dbReference type="HAMAP" id="MF_00454">
    <property type="entry name" value="FluC"/>
    <property type="match status" value="1"/>
</dbReference>
<feature type="binding site" evidence="10">
    <location>
        <position position="79"/>
    </location>
    <ligand>
        <name>Na(+)</name>
        <dbReference type="ChEBI" id="CHEBI:29101"/>
        <note>structural</note>
    </ligand>
</feature>
<evidence type="ECO:0000256" key="1">
    <source>
        <dbReference type="ARBA" id="ARBA00004651"/>
    </source>
</evidence>
<evidence type="ECO:0000256" key="5">
    <source>
        <dbReference type="ARBA" id="ARBA00023136"/>
    </source>
</evidence>
<keyword evidence="12" id="KW-1185">Reference proteome</keyword>
<keyword evidence="10" id="KW-0406">Ion transport</keyword>
<keyword evidence="4 10" id="KW-1133">Transmembrane helix</keyword>
<dbReference type="PANTHER" id="PTHR28259:SF1">
    <property type="entry name" value="FLUORIDE EXPORT PROTEIN 1-RELATED"/>
    <property type="match status" value="1"/>
</dbReference>
<keyword evidence="2 10" id="KW-1003">Cell membrane</keyword>
<feature type="transmembrane region" description="Helical" evidence="10">
    <location>
        <begin position="67"/>
        <end position="86"/>
    </location>
</feature>
<comment type="catalytic activity">
    <reaction evidence="8">
        <text>fluoride(in) = fluoride(out)</text>
        <dbReference type="Rhea" id="RHEA:76159"/>
        <dbReference type="ChEBI" id="CHEBI:17051"/>
    </reaction>
    <physiologicalReaction direction="left-to-right" evidence="8">
        <dbReference type="Rhea" id="RHEA:76160"/>
    </physiologicalReaction>
</comment>
<dbReference type="GO" id="GO:0005886">
    <property type="term" value="C:plasma membrane"/>
    <property type="evidence" value="ECO:0007669"/>
    <property type="project" value="UniProtKB-SubCell"/>
</dbReference>
<comment type="subcellular location">
    <subcellularLocation>
        <location evidence="1 10">Cell membrane</location>
        <topology evidence="1 10">Multi-pass membrane protein</topology>
    </subcellularLocation>
</comment>
<dbReference type="AlphaFoldDB" id="A0A371P5G1"/>
<evidence type="ECO:0000256" key="2">
    <source>
        <dbReference type="ARBA" id="ARBA00022475"/>
    </source>
</evidence>
<evidence type="ECO:0000256" key="3">
    <source>
        <dbReference type="ARBA" id="ARBA00022692"/>
    </source>
</evidence>
<feature type="binding site" evidence="10">
    <location>
        <position position="76"/>
    </location>
    <ligand>
        <name>Na(+)</name>
        <dbReference type="ChEBI" id="CHEBI:29101"/>
        <note>structural</note>
    </ligand>
</feature>
<keyword evidence="10" id="KW-0479">Metal-binding</keyword>
<feature type="transmembrane region" description="Helical" evidence="10">
    <location>
        <begin position="36"/>
        <end position="55"/>
    </location>
</feature>
<dbReference type="GO" id="GO:0062054">
    <property type="term" value="F:fluoride channel activity"/>
    <property type="evidence" value="ECO:0007669"/>
    <property type="project" value="UniProtKB-UniRule"/>
</dbReference>
<dbReference type="NCBIfam" id="TIGR00494">
    <property type="entry name" value="crcB"/>
    <property type="match status" value="1"/>
</dbReference>
<name>A0A371P5G1_9ACTN</name>
<keyword evidence="6 10" id="KW-0407">Ion channel</keyword>
<dbReference type="OrthoDB" id="4408652at2"/>
<dbReference type="Pfam" id="PF02537">
    <property type="entry name" value="CRCB"/>
    <property type="match status" value="1"/>
</dbReference>
<dbReference type="PANTHER" id="PTHR28259">
    <property type="entry name" value="FLUORIDE EXPORT PROTEIN 1-RELATED"/>
    <property type="match status" value="1"/>
</dbReference>
<dbReference type="Proteomes" id="UP000265581">
    <property type="component" value="Unassembled WGS sequence"/>
</dbReference>